<reference evidence="1" key="1">
    <citation type="submission" date="2020-09" db="EMBL/GenBank/DDBJ databases">
        <authorList>
            <person name="Zund M."/>
        </authorList>
    </citation>
    <scope>NUCLEOTIDE SEQUENCE</scope>
    <source>
        <strain evidence="1">S.Tm LT2p22_assembled</strain>
        <plasmid evidence="1">2_Linear-</plasmid>
    </source>
</reference>
<gene>
    <name evidence="1" type="ORF">STMLT2P22_CBEKMEGD_04668</name>
</gene>
<proteinExistence type="predicted"/>
<name>A0A484WV28_SALTM</name>
<keyword evidence="1" id="KW-0614">Plasmid</keyword>
<accession>A0A484WV28</accession>
<dbReference type="AlphaFoldDB" id="A0A484WV28"/>
<organism evidence="1">
    <name type="scientific">Salmonella typhimurium</name>
    <dbReference type="NCBI Taxonomy" id="90371"/>
    <lineage>
        <taxon>Bacteria</taxon>
        <taxon>Pseudomonadati</taxon>
        <taxon>Pseudomonadota</taxon>
        <taxon>Gammaproteobacteria</taxon>
        <taxon>Enterobacterales</taxon>
        <taxon>Enterobacteriaceae</taxon>
        <taxon>Salmonella</taxon>
    </lineage>
</organism>
<evidence type="ECO:0000313" key="1">
    <source>
        <dbReference type="EMBL" id="CAD5311222.1"/>
    </source>
</evidence>
<sequence>MLLAPGITQMLWPQYTTHGYFLSPVNYGYIACLAYVA</sequence>
<dbReference type="EMBL" id="LR881464">
    <property type="protein sequence ID" value="CAD5311222.1"/>
    <property type="molecule type" value="Genomic_DNA"/>
</dbReference>
<protein>
    <submittedName>
        <fullName evidence="1">Uncharacterized protein</fullName>
    </submittedName>
</protein>
<geneLocation type="plasmid" evidence="1">
    <name>2_Linear-</name>
</geneLocation>